<dbReference type="RefSeq" id="XP_025358848.1">
    <property type="nucleotide sequence ID" value="XM_025502114.1"/>
</dbReference>
<comment type="subcellular location">
    <subcellularLocation>
        <location evidence="1 6">Membrane</location>
        <topology evidence="1 6">Multi-pass membrane protein</topology>
    </subcellularLocation>
</comment>
<dbReference type="FunCoup" id="A0A316VLV5">
    <property type="interactions" value="15"/>
</dbReference>
<dbReference type="GO" id="GO:0016020">
    <property type="term" value="C:membrane"/>
    <property type="evidence" value="ECO:0007669"/>
    <property type="project" value="UniProtKB-SubCell"/>
</dbReference>
<evidence type="ECO:0000256" key="2">
    <source>
        <dbReference type="ARBA" id="ARBA00006921"/>
    </source>
</evidence>
<dbReference type="GeneID" id="37023895"/>
<dbReference type="InterPro" id="IPR007274">
    <property type="entry name" value="Cop_transporter"/>
</dbReference>
<proteinExistence type="inferred from homology"/>
<keyword evidence="6" id="KW-0406">Ion transport</keyword>
<evidence type="ECO:0000256" key="3">
    <source>
        <dbReference type="ARBA" id="ARBA00022692"/>
    </source>
</evidence>
<dbReference type="STRING" id="1280837.A0A316VLV5"/>
<dbReference type="PANTHER" id="PTHR12483">
    <property type="entry name" value="SOLUTE CARRIER FAMILY 31 COPPER TRANSPORTERS"/>
    <property type="match status" value="1"/>
</dbReference>
<gene>
    <name evidence="7" type="ORF">FA14DRAFT_27731</name>
</gene>
<sequence length="260" mass="28345">MNGMSSMNGMSGMSGMSGSDGMDSMSMKCSMDMLGNWKTIGACFLTSSWHISTEAQFAGTCIGVFLIVLSIEIARRFGREWDRYIARNAYKNAQSAIRQRAQQEASTSDFAHAVPIDDNERNVTSSGTTPNQSTKGNVKKALHSFFGNSAQSNKLLGKPQVQPTTFQQCIRSLLYGVQFAGAYIVMLIAMSFNGYILISIVLGGIVGHFVSTWDVFYMEAIELNTEFDDSQLMGSASTPAYLNAIHKTDKYQANSGACCN</sequence>
<keyword evidence="5 6" id="KW-0472">Membrane</keyword>
<organism evidence="7 8">
    <name type="scientific">Meira miltonrushii</name>
    <dbReference type="NCBI Taxonomy" id="1280837"/>
    <lineage>
        <taxon>Eukaryota</taxon>
        <taxon>Fungi</taxon>
        <taxon>Dikarya</taxon>
        <taxon>Basidiomycota</taxon>
        <taxon>Ustilaginomycotina</taxon>
        <taxon>Exobasidiomycetes</taxon>
        <taxon>Exobasidiales</taxon>
        <taxon>Brachybasidiaceae</taxon>
        <taxon>Meira</taxon>
    </lineage>
</organism>
<feature type="transmembrane region" description="Helical" evidence="6">
    <location>
        <begin position="172"/>
        <end position="189"/>
    </location>
</feature>
<evidence type="ECO:0000313" key="8">
    <source>
        <dbReference type="Proteomes" id="UP000245771"/>
    </source>
</evidence>
<dbReference type="EMBL" id="KZ819602">
    <property type="protein sequence ID" value="PWN38546.1"/>
    <property type="molecule type" value="Genomic_DNA"/>
</dbReference>
<keyword evidence="8" id="KW-1185">Reference proteome</keyword>
<dbReference type="Proteomes" id="UP000245771">
    <property type="component" value="Unassembled WGS sequence"/>
</dbReference>
<reference evidence="7 8" key="1">
    <citation type="journal article" date="2018" name="Mol. Biol. Evol.">
        <title>Broad Genomic Sampling Reveals a Smut Pathogenic Ancestry of the Fungal Clade Ustilaginomycotina.</title>
        <authorList>
            <person name="Kijpornyongpan T."/>
            <person name="Mondo S.J."/>
            <person name="Barry K."/>
            <person name="Sandor L."/>
            <person name="Lee J."/>
            <person name="Lipzen A."/>
            <person name="Pangilinan J."/>
            <person name="LaButti K."/>
            <person name="Hainaut M."/>
            <person name="Henrissat B."/>
            <person name="Grigoriev I.V."/>
            <person name="Spatafora J.W."/>
            <person name="Aime M.C."/>
        </authorList>
    </citation>
    <scope>NUCLEOTIDE SEQUENCE [LARGE SCALE GENOMIC DNA]</scope>
    <source>
        <strain evidence="7 8">MCA 3882</strain>
    </source>
</reference>
<evidence type="ECO:0000313" key="7">
    <source>
        <dbReference type="EMBL" id="PWN38546.1"/>
    </source>
</evidence>
<keyword evidence="6" id="KW-0187">Copper transport</keyword>
<accession>A0A316VLV5</accession>
<keyword evidence="6" id="KW-0813">Transport</keyword>
<keyword evidence="6" id="KW-0186">Copper</keyword>
<dbReference type="AlphaFoldDB" id="A0A316VLV5"/>
<evidence type="ECO:0000256" key="1">
    <source>
        <dbReference type="ARBA" id="ARBA00004141"/>
    </source>
</evidence>
<dbReference type="PANTHER" id="PTHR12483:SF73">
    <property type="entry name" value="COPPER TRANSPORT PROTEIN CTR3"/>
    <property type="match status" value="1"/>
</dbReference>
<dbReference type="InParanoid" id="A0A316VLV5"/>
<evidence type="ECO:0000256" key="4">
    <source>
        <dbReference type="ARBA" id="ARBA00022989"/>
    </source>
</evidence>
<evidence type="ECO:0000256" key="6">
    <source>
        <dbReference type="RuleBase" id="RU367022"/>
    </source>
</evidence>
<feature type="transmembrane region" description="Helical" evidence="6">
    <location>
        <begin position="196"/>
        <end position="216"/>
    </location>
</feature>
<name>A0A316VLV5_9BASI</name>
<keyword evidence="3 6" id="KW-0812">Transmembrane</keyword>
<evidence type="ECO:0000256" key="5">
    <source>
        <dbReference type="ARBA" id="ARBA00023136"/>
    </source>
</evidence>
<comment type="similarity">
    <text evidence="2 6">Belongs to the copper transporter (Ctr) (TC 1.A.56) family. SLC31A subfamily.</text>
</comment>
<protein>
    <recommendedName>
        <fullName evidence="6">Copper transport protein</fullName>
    </recommendedName>
</protein>
<dbReference type="OrthoDB" id="161814at2759"/>
<dbReference type="GO" id="GO:0005375">
    <property type="term" value="F:copper ion transmembrane transporter activity"/>
    <property type="evidence" value="ECO:0007669"/>
    <property type="project" value="UniProtKB-UniRule"/>
</dbReference>
<keyword evidence="4 6" id="KW-1133">Transmembrane helix</keyword>
<dbReference type="Pfam" id="PF04145">
    <property type="entry name" value="Ctr"/>
    <property type="match status" value="1"/>
</dbReference>